<evidence type="ECO:0000313" key="1">
    <source>
        <dbReference type="EMBL" id="GAI33849.1"/>
    </source>
</evidence>
<accession>X1PSJ5</accession>
<dbReference type="AlphaFoldDB" id="X1PSJ5"/>
<name>X1PSJ5_9ZZZZ</name>
<sequence length="53" mass="5664">MALSVTALNEVAPKSEVGIVAEEVEIAAKEEVKAACELPRVSILFMGQMNGCW</sequence>
<proteinExistence type="predicted"/>
<dbReference type="EMBL" id="BARV01029749">
    <property type="protein sequence ID" value="GAI33849.1"/>
    <property type="molecule type" value="Genomic_DNA"/>
</dbReference>
<reference evidence="1" key="1">
    <citation type="journal article" date="2014" name="Front. Microbiol.">
        <title>High frequency of phylogenetically diverse reductive dehalogenase-homologous genes in deep subseafloor sedimentary metagenomes.</title>
        <authorList>
            <person name="Kawai M."/>
            <person name="Futagami T."/>
            <person name="Toyoda A."/>
            <person name="Takaki Y."/>
            <person name="Nishi S."/>
            <person name="Hori S."/>
            <person name="Arai W."/>
            <person name="Tsubouchi T."/>
            <person name="Morono Y."/>
            <person name="Uchiyama I."/>
            <person name="Ito T."/>
            <person name="Fujiyama A."/>
            <person name="Inagaki F."/>
            <person name="Takami H."/>
        </authorList>
    </citation>
    <scope>NUCLEOTIDE SEQUENCE</scope>
    <source>
        <strain evidence="1">Expedition CK06-06</strain>
    </source>
</reference>
<protein>
    <submittedName>
        <fullName evidence="1">Uncharacterized protein</fullName>
    </submittedName>
</protein>
<organism evidence="1">
    <name type="scientific">marine sediment metagenome</name>
    <dbReference type="NCBI Taxonomy" id="412755"/>
    <lineage>
        <taxon>unclassified sequences</taxon>
        <taxon>metagenomes</taxon>
        <taxon>ecological metagenomes</taxon>
    </lineage>
</organism>
<gene>
    <name evidence="1" type="ORF">S06H3_47369</name>
</gene>
<comment type="caution">
    <text evidence="1">The sequence shown here is derived from an EMBL/GenBank/DDBJ whole genome shotgun (WGS) entry which is preliminary data.</text>
</comment>